<evidence type="ECO:0000313" key="10">
    <source>
        <dbReference type="Proteomes" id="UP000215413"/>
    </source>
</evidence>
<dbReference type="InterPro" id="IPR022357">
    <property type="entry name" value="MIP_CS"/>
</dbReference>
<keyword evidence="6 8" id="KW-0472">Membrane</keyword>
<feature type="transmembrane region" description="Helical" evidence="8">
    <location>
        <begin position="52"/>
        <end position="70"/>
    </location>
</feature>
<dbReference type="Proteomes" id="UP000215413">
    <property type="component" value="Unassembled WGS sequence"/>
</dbReference>
<dbReference type="PROSITE" id="PS00221">
    <property type="entry name" value="MIP"/>
    <property type="match status" value="1"/>
</dbReference>
<feature type="transmembrane region" description="Helical" evidence="8">
    <location>
        <begin position="26"/>
        <end position="46"/>
    </location>
</feature>
<comment type="caution">
    <text evidence="9">The sequence shown here is derived from an EMBL/GenBank/DDBJ whole genome shotgun (WGS) entry which is preliminary data.</text>
</comment>
<accession>A0A233V974</accession>
<dbReference type="GO" id="GO:0015254">
    <property type="term" value="F:glycerol channel activity"/>
    <property type="evidence" value="ECO:0007669"/>
    <property type="project" value="TreeGrafter"/>
</dbReference>
<dbReference type="Gene3D" id="1.20.1080.10">
    <property type="entry name" value="Glycerol uptake facilitator protein"/>
    <property type="match status" value="1"/>
</dbReference>
<evidence type="ECO:0000256" key="5">
    <source>
        <dbReference type="ARBA" id="ARBA00022989"/>
    </source>
</evidence>
<dbReference type="Pfam" id="PF00230">
    <property type="entry name" value="MIP"/>
    <property type="match status" value="1"/>
</dbReference>
<keyword evidence="3 7" id="KW-0813">Transport</keyword>
<dbReference type="GO" id="GO:0015250">
    <property type="term" value="F:water channel activity"/>
    <property type="evidence" value="ECO:0007669"/>
    <property type="project" value="TreeGrafter"/>
</dbReference>
<reference evidence="10" key="1">
    <citation type="submission" date="2017-04" db="EMBL/GenBank/DDBJ databases">
        <title>Finegoldia magna isolated from orthopedic joint implant-associated infections.</title>
        <authorList>
            <person name="Bjorklund S."/>
            <person name="Bruggemann H."/>
            <person name="Jensen A."/>
            <person name="Hellmark B."/>
            <person name="Soderquist B."/>
        </authorList>
    </citation>
    <scope>NUCLEOTIDE SEQUENCE [LARGE SCALE GENOMIC DNA]</scope>
    <source>
        <strain evidence="10">CCUG 54800</strain>
    </source>
</reference>
<feature type="transmembrane region" description="Helical" evidence="8">
    <location>
        <begin position="156"/>
        <end position="180"/>
    </location>
</feature>
<dbReference type="GO" id="GO:0005886">
    <property type="term" value="C:plasma membrane"/>
    <property type="evidence" value="ECO:0007669"/>
    <property type="project" value="TreeGrafter"/>
</dbReference>
<feature type="transmembrane region" description="Helical" evidence="8">
    <location>
        <begin position="192"/>
        <end position="212"/>
    </location>
</feature>
<dbReference type="PANTHER" id="PTHR43829:SF9">
    <property type="entry name" value="AQUAPORIN-9"/>
    <property type="match status" value="1"/>
</dbReference>
<feature type="transmembrane region" description="Helical" evidence="8">
    <location>
        <begin position="243"/>
        <end position="262"/>
    </location>
</feature>
<name>A0A233V974_FINMA</name>
<dbReference type="InterPro" id="IPR050363">
    <property type="entry name" value="MIP/Aquaporin"/>
</dbReference>
<evidence type="ECO:0000256" key="8">
    <source>
        <dbReference type="SAM" id="Phobius"/>
    </source>
</evidence>
<dbReference type="PRINTS" id="PR00783">
    <property type="entry name" value="MINTRINSICP"/>
</dbReference>
<protein>
    <submittedName>
        <fullName evidence="9">Aquaporin family protein</fullName>
    </submittedName>
</protein>
<organism evidence="9 10">
    <name type="scientific">Finegoldia magna</name>
    <name type="common">Peptostreptococcus magnus</name>
    <dbReference type="NCBI Taxonomy" id="1260"/>
    <lineage>
        <taxon>Bacteria</taxon>
        <taxon>Bacillati</taxon>
        <taxon>Bacillota</taxon>
        <taxon>Tissierellia</taxon>
        <taxon>Tissierellales</taxon>
        <taxon>Peptoniphilaceae</taxon>
        <taxon>Finegoldia</taxon>
    </lineage>
</organism>
<comment type="similarity">
    <text evidence="2 7">Belongs to the MIP/aquaporin (TC 1.A.8) family.</text>
</comment>
<evidence type="ECO:0000313" key="9">
    <source>
        <dbReference type="EMBL" id="OXZ28946.1"/>
    </source>
</evidence>
<sequence>MSSEDNNCCCEVVTKESLIQGFTGEVIGTFLMCFLGIGAVATATLYQAHTGPFQVGMVWGLAIAIAIYATRNLSCAHFNPAVTFAMCISKRCSWKNFPVYVLGQFVGAILGASALWVFFADSVKKSLDAANLTMDVSTPASSIWIEVFPNTANGVISMPVAAFAEALGVFILVMIIFSMTEGCNIGRPSDDLFPLFIGLTVAALICTIGPMTDAGLNPARDFGPRIVAYFVGWKNIAFTMDAFIVYVLSPLIGAGLAAIFFTKVIEPMQNSKNSCGCN</sequence>
<dbReference type="PANTHER" id="PTHR43829">
    <property type="entry name" value="AQUAPORIN OR AQUAGLYCEROPORIN RELATED"/>
    <property type="match status" value="1"/>
</dbReference>
<dbReference type="InterPro" id="IPR023271">
    <property type="entry name" value="Aquaporin-like"/>
</dbReference>
<dbReference type="InterPro" id="IPR000425">
    <property type="entry name" value="MIP"/>
</dbReference>
<feature type="transmembrane region" description="Helical" evidence="8">
    <location>
        <begin position="99"/>
        <end position="119"/>
    </location>
</feature>
<evidence type="ECO:0000256" key="3">
    <source>
        <dbReference type="ARBA" id="ARBA00022448"/>
    </source>
</evidence>
<evidence type="ECO:0000256" key="6">
    <source>
        <dbReference type="ARBA" id="ARBA00023136"/>
    </source>
</evidence>
<dbReference type="AlphaFoldDB" id="A0A233V974"/>
<evidence type="ECO:0000256" key="7">
    <source>
        <dbReference type="RuleBase" id="RU000477"/>
    </source>
</evidence>
<keyword evidence="5 8" id="KW-1133">Transmembrane helix</keyword>
<evidence type="ECO:0000256" key="2">
    <source>
        <dbReference type="ARBA" id="ARBA00006175"/>
    </source>
</evidence>
<proteinExistence type="inferred from homology"/>
<evidence type="ECO:0000256" key="4">
    <source>
        <dbReference type="ARBA" id="ARBA00022692"/>
    </source>
</evidence>
<dbReference type="EMBL" id="NDYC01000006">
    <property type="protein sequence ID" value="OXZ28946.1"/>
    <property type="molecule type" value="Genomic_DNA"/>
</dbReference>
<dbReference type="SUPFAM" id="SSF81338">
    <property type="entry name" value="Aquaporin-like"/>
    <property type="match status" value="1"/>
</dbReference>
<keyword evidence="4 7" id="KW-0812">Transmembrane</keyword>
<comment type="subcellular location">
    <subcellularLocation>
        <location evidence="1">Membrane</location>
        <topology evidence="1">Multi-pass membrane protein</topology>
    </subcellularLocation>
</comment>
<gene>
    <name evidence="9" type="ORF">B9N49_00935</name>
</gene>
<dbReference type="RefSeq" id="WP_094205159.1">
    <property type="nucleotide sequence ID" value="NZ_NDYC01000006.1"/>
</dbReference>
<evidence type="ECO:0000256" key="1">
    <source>
        <dbReference type="ARBA" id="ARBA00004141"/>
    </source>
</evidence>